<dbReference type="Gene3D" id="1.10.340.70">
    <property type="match status" value="1"/>
</dbReference>
<dbReference type="GO" id="GO:0003676">
    <property type="term" value="F:nucleic acid binding"/>
    <property type="evidence" value="ECO:0007669"/>
    <property type="project" value="InterPro"/>
</dbReference>
<feature type="region of interest" description="Disordered" evidence="1">
    <location>
        <begin position="455"/>
        <end position="518"/>
    </location>
</feature>
<dbReference type="InterPro" id="IPR001584">
    <property type="entry name" value="Integrase_cat-core"/>
</dbReference>
<dbReference type="AlphaFoldDB" id="A0A0A9X4X2"/>
<feature type="compositionally biased region" description="Polar residues" evidence="1">
    <location>
        <begin position="474"/>
        <end position="483"/>
    </location>
</feature>
<dbReference type="Pfam" id="PF00665">
    <property type="entry name" value="rve"/>
    <property type="match status" value="1"/>
</dbReference>
<dbReference type="InterPro" id="IPR041588">
    <property type="entry name" value="Integrase_H2C2"/>
</dbReference>
<protein>
    <recommendedName>
        <fullName evidence="2">Integrase catalytic domain-containing protein</fullName>
    </recommendedName>
</protein>
<dbReference type="Pfam" id="PF17921">
    <property type="entry name" value="Integrase_H2C2"/>
    <property type="match status" value="1"/>
</dbReference>
<reference evidence="3" key="1">
    <citation type="journal article" date="2014" name="PLoS ONE">
        <title>Transcriptome-Based Identification of ABC Transporters in the Western Tarnished Plant Bug Lygus hesperus.</title>
        <authorList>
            <person name="Hull J.J."/>
            <person name="Chaney K."/>
            <person name="Geib S.M."/>
            <person name="Fabrick J.A."/>
            <person name="Brent C.S."/>
            <person name="Walsh D."/>
            <person name="Lavine L.C."/>
        </authorList>
    </citation>
    <scope>NUCLEOTIDE SEQUENCE</scope>
</reference>
<evidence type="ECO:0000259" key="2">
    <source>
        <dbReference type="PROSITE" id="PS50994"/>
    </source>
</evidence>
<sequence length="518" mass="57829">TIYTDHKPLTYAFAQRSDKASPRQLRHLDFLAQFTTDIRYVPGKSNIPADACSRISSITMPSAVSLHEVANAQSSCLELQHLRQSSTSSYQFQAISLTDNLELFCDNTTGRLRPFIPLELRRRVFDSTHGLAHSGITATVNMVQERFCWPSLKRDVTLWVKTCIPCQRVKTYRHTSSAIGSYPQVDRRFSHINVDIVGPLPPSQGNRYLLTIIDRFSRWPEATPLADITAETVASALLSTWVSRFGIPRFLTTDRGKQFDCQLFAELSKRLGIDHLKTTAYHPAANGAIERWHRVLKASLRAQMDGDWVAKLPTVMLGLRSYMIPEYNTTPAELVYGEPVSLPSDFFEDSTLAADIPSLLHKLKDHVKHIRPVSFKHNSTKSTFVHADLMTCSHVFIRQDAVRKPLQAVYDGPYPVLSRTDKVFKLMTPRGEQSLSIDRLKPAFLLQDDSLTPPVAQPIDPAVNQPSADPAGDQPSSGASSTVPVIPLPQPSTSATQPAQPSTTRCGRQVRFPARFLT</sequence>
<dbReference type="Gene3D" id="3.30.420.10">
    <property type="entry name" value="Ribonuclease H-like superfamily/Ribonuclease H"/>
    <property type="match status" value="1"/>
</dbReference>
<dbReference type="EMBL" id="GBHO01028908">
    <property type="protein sequence ID" value="JAG14696.1"/>
    <property type="molecule type" value="Transcribed_RNA"/>
</dbReference>
<proteinExistence type="predicted"/>
<reference evidence="3" key="2">
    <citation type="submission" date="2014-07" db="EMBL/GenBank/DDBJ databases">
        <authorList>
            <person name="Hull J."/>
        </authorList>
    </citation>
    <scope>NUCLEOTIDE SEQUENCE</scope>
</reference>
<accession>A0A0A9X4X2</accession>
<evidence type="ECO:0000256" key="1">
    <source>
        <dbReference type="SAM" id="MobiDB-lite"/>
    </source>
</evidence>
<name>A0A0A9X4X2_LYGHE</name>
<dbReference type="SUPFAM" id="SSF53098">
    <property type="entry name" value="Ribonuclease H-like"/>
    <property type="match status" value="1"/>
</dbReference>
<gene>
    <name evidence="3" type="ORF">CM83_30208</name>
</gene>
<dbReference type="PROSITE" id="PS50994">
    <property type="entry name" value="INTEGRASE"/>
    <property type="match status" value="1"/>
</dbReference>
<dbReference type="FunFam" id="3.30.420.10:FF:000032">
    <property type="entry name" value="Retrovirus-related Pol polyprotein from transposon 297-like Protein"/>
    <property type="match status" value="1"/>
</dbReference>
<dbReference type="PANTHER" id="PTHR38681">
    <property type="entry name" value="RETROVIRUS-RELATED POL POLYPROTEIN FROM TRANSPOSON 412-LIKE PROTEIN-RELATED"/>
    <property type="match status" value="1"/>
</dbReference>
<evidence type="ECO:0000313" key="3">
    <source>
        <dbReference type="EMBL" id="JAG14696.1"/>
    </source>
</evidence>
<dbReference type="PANTHER" id="PTHR38681:SF1">
    <property type="entry name" value="RETROVIRUS-RELATED POL POLYPROTEIN FROM TRANSPOSON 412-LIKE PROTEIN"/>
    <property type="match status" value="1"/>
</dbReference>
<organism evidence="3">
    <name type="scientific">Lygus hesperus</name>
    <name type="common">Western plant bug</name>
    <dbReference type="NCBI Taxonomy" id="30085"/>
    <lineage>
        <taxon>Eukaryota</taxon>
        <taxon>Metazoa</taxon>
        <taxon>Ecdysozoa</taxon>
        <taxon>Arthropoda</taxon>
        <taxon>Hexapoda</taxon>
        <taxon>Insecta</taxon>
        <taxon>Pterygota</taxon>
        <taxon>Neoptera</taxon>
        <taxon>Paraneoptera</taxon>
        <taxon>Hemiptera</taxon>
        <taxon>Heteroptera</taxon>
        <taxon>Panheteroptera</taxon>
        <taxon>Cimicomorpha</taxon>
        <taxon>Miridae</taxon>
        <taxon>Mirini</taxon>
        <taxon>Lygus</taxon>
    </lineage>
</organism>
<dbReference type="GO" id="GO:0015074">
    <property type="term" value="P:DNA integration"/>
    <property type="evidence" value="ECO:0007669"/>
    <property type="project" value="InterPro"/>
</dbReference>
<feature type="non-terminal residue" evidence="3">
    <location>
        <position position="1"/>
    </location>
</feature>
<dbReference type="InterPro" id="IPR036397">
    <property type="entry name" value="RNaseH_sf"/>
</dbReference>
<feature type="compositionally biased region" description="Polar residues" evidence="1">
    <location>
        <begin position="491"/>
        <end position="506"/>
    </location>
</feature>
<feature type="domain" description="Integrase catalytic" evidence="2">
    <location>
        <begin position="179"/>
        <end position="351"/>
    </location>
</feature>
<dbReference type="InterPro" id="IPR012337">
    <property type="entry name" value="RNaseH-like_sf"/>
</dbReference>